<dbReference type="SUPFAM" id="SSF52499">
    <property type="entry name" value="Isochorismatase-like hydrolases"/>
    <property type="match status" value="1"/>
</dbReference>
<dbReference type="GO" id="GO:0016787">
    <property type="term" value="F:hydrolase activity"/>
    <property type="evidence" value="ECO:0007669"/>
    <property type="project" value="UniProtKB-KW"/>
</dbReference>
<dbReference type="PANTHER" id="PTHR43559">
    <property type="entry name" value="HYDROLASE YCAC-RELATED"/>
    <property type="match status" value="1"/>
</dbReference>
<gene>
    <name evidence="2" type="ORF">DNR46_36065</name>
</gene>
<dbReference type="InterPro" id="IPR036380">
    <property type="entry name" value="Isochorismatase-like_sf"/>
</dbReference>
<feature type="domain" description="Isochorismatase-like" evidence="1">
    <location>
        <begin position="14"/>
        <end position="165"/>
    </location>
</feature>
<protein>
    <submittedName>
        <fullName evidence="2">Hydrolase</fullName>
    </submittedName>
</protein>
<reference evidence="2 3" key="1">
    <citation type="journal article" date="2018" name="Mol. Plant Microbe Interact.">
        <title>Taxonomically Different Co-Microsymbionts of a Relict Legume, Oxytropis popoviana, Have Complementary Sets of Symbiotic Genes and Together Increase the Efficiency of Plant Nodulation.</title>
        <authorList>
            <person name="Safronova V."/>
            <person name="Belimov A."/>
            <person name="Sazanova A."/>
            <person name="Chirak E."/>
            <person name="Verkhozina A."/>
            <person name="Kuznetsova I."/>
            <person name="Andronov E."/>
            <person name="Puhalsky J."/>
            <person name="Tikhonovich I."/>
        </authorList>
    </citation>
    <scope>NUCLEOTIDE SEQUENCE [LARGE SCALE GENOMIC DNA]</scope>
    <source>
        <strain evidence="2 3">Opo-235</strain>
    </source>
</reference>
<proteinExistence type="predicted"/>
<dbReference type="InterPro" id="IPR000868">
    <property type="entry name" value="Isochorismatase-like_dom"/>
</dbReference>
<evidence type="ECO:0000259" key="1">
    <source>
        <dbReference type="Pfam" id="PF00857"/>
    </source>
</evidence>
<accession>A0A3M9WYW7</accession>
<evidence type="ECO:0000313" key="3">
    <source>
        <dbReference type="Proteomes" id="UP000275436"/>
    </source>
</evidence>
<dbReference type="PANTHER" id="PTHR43559:SF2">
    <property type="entry name" value="HOMOLOG OF SLSA IN STM"/>
    <property type="match status" value="1"/>
</dbReference>
<sequence length="211" mass="23170">MTSNKWMIDPNDAVLLLIDHQSGLFQLVRDMEYRELRNNVTALAKVAKIAKIPTVVTASVPEGANGPTIPEILQSNPDAVYVPRSGPINAWDHRPFVEAIEKTKRKTLLIAGTLTSICMVFPALKALEAGYKVFCIVDASGNWSKMATDISIARVTQAGAMPIDTFAAITEVMHTWDRPDAMDFAKVFVDHVEPAYGALFESYYAAQKAAK</sequence>
<comment type="caution">
    <text evidence="2">The sequence shown here is derived from an EMBL/GenBank/DDBJ whole genome shotgun (WGS) entry which is preliminary data.</text>
</comment>
<dbReference type="InterPro" id="IPR053152">
    <property type="entry name" value="Hydrolase_YcaC-like"/>
</dbReference>
<dbReference type="Pfam" id="PF00857">
    <property type="entry name" value="Isochorismatase"/>
    <property type="match status" value="1"/>
</dbReference>
<evidence type="ECO:0000313" key="2">
    <source>
        <dbReference type="EMBL" id="RNJ41097.1"/>
    </source>
</evidence>
<dbReference type="AlphaFoldDB" id="A0A3M9WYW7"/>
<name>A0A3M9WYW7_9HYPH</name>
<dbReference type="Proteomes" id="UP000275436">
    <property type="component" value="Unassembled WGS sequence"/>
</dbReference>
<organism evidence="2 3">
    <name type="scientific">Mesorhizobium japonicum</name>
    <dbReference type="NCBI Taxonomy" id="2066070"/>
    <lineage>
        <taxon>Bacteria</taxon>
        <taxon>Pseudomonadati</taxon>
        <taxon>Pseudomonadota</taxon>
        <taxon>Alphaproteobacteria</taxon>
        <taxon>Hyphomicrobiales</taxon>
        <taxon>Phyllobacteriaceae</taxon>
        <taxon>Mesorhizobium</taxon>
    </lineage>
</organism>
<dbReference type="Gene3D" id="3.40.50.850">
    <property type="entry name" value="Isochorismatase-like"/>
    <property type="match status" value="1"/>
</dbReference>
<keyword evidence="2" id="KW-0378">Hydrolase</keyword>
<dbReference type="EMBL" id="QKOD01000026">
    <property type="protein sequence ID" value="RNJ41097.1"/>
    <property type="molecule type" value="Genomic_DNA"/>
</dbReference>